<accession>A0A2T0GUA1</accession>
<feature type="chain" id="PRO_5039581966" description="GerMN domain-containing protein" evidence="2">
    <location>
        <begin position="23"/>
        <end position="579"/>
    </location>
</feature>
<dbReference type="InterPro" id="IPR036278">
    <property type="entry name" value="Sialidase_sf"/>
</dbReference>
<protein>
    <recommendedName>
        <fullName evidence="3">GerMN domain-containing protein</fullName>
    </recommendedName>
</protein>
<evidence type="ECO:0000256" key="2">
    <source>
        <dbReference type="SAM" id="SignalP"/>
    </source>
</evidence>
<keyword evidence="5" id="KW-1185">Reference proteome</keyword>
<dbReference type="Pfam" id="PF10647">
    <property type="entry name" value="Gmad1"/>
    <property type="match status" value="1"/>
</dbReference>
<dbReference type="SUPFAM" id="SSF50939">
    <property type="entry name" value="Sialidases"/>
    <property type="match status" value="1"/>
</dbReference>
<reference evidence="4 5" key="1">
    <citation type="submission" date="2018-03" db="EMBL/GenBank/DDBJ databases">
        <title>Actinopolyspora mortivallis from Sahara, screening for active biomolecules.</title>
        <authorList>
            <person name="Selama O."/>
            <person name="Wellington E.M.H."/>
            <person name="Hacene H."/>
        </authorList>
    </citation>
    <scope>NUCLEOTIDE SEQUENCE [LARGE SCALE GENOMIC DNA]</scope>
    <source>
        <strain evidence="4 5">M5A</strain>
    </source>
</reference>
<dbReference type="Proteomes" id="UP000239352">
    <property type="component" value="Unassembled WGS sequence"/>
</dbReference>
<evidence type="ECO:0000313" key="4">
    <source>
        <dbReference type="EMBL" id="PRW62689.1"/>
    </source>
</evidence>
<dbReference type="InterPro" id="IPR019606">
    <property type="entry name" value="GerMN"/>
</dbReference>
<dbReference type="SMART" id="SM00909">
    <property type="entry name" value="Germane"/>
    <property type="match status" value="1"/>
</dbReference>
<dbReference type="STRING" id="1050202.GCA_000384035_02820"/>
<proteinExistence type="predicted"/>
<dbReference type="Pfam" id="PF25976">
    <property type="entry name" value="LpqB_N"/>
    <property type="match status" value="1"/>
</dbReference>
<dbReference type="InParanoid" id="A0A2T0GUA1"/>
<keyword evidence="2" id="KW-0732">Signal</keyword>
<dbReference type="EMBL" id="PVSR01000027">
    <property type="protein sequence ID" value="PRW62689.1"/>
    <property type="molecule type" value="Genomic_DNA"/>
</dbReference>
<sequence>MRRGVRLVTLLLVLCVPIAGCASIPEETSPEAIRQVEEGKPTSTTVEPPPEGIDAPDLVRDFIDAGARPGDDYAAARMHLTERAARSWRVSPELTIVDHVDTIPLRDEKLPGSVQLVKVSMDVVGTLRPDHSFVPREQSREMRFRVERNSEGEWRITNPPENLLLASRSTFASNYRSVSVYFTDEQQETVVPDVRWVRQQPRSTLPSRVIDLLLKGPSAGFDAAMNTAIPEGTTTVSNVSENNEGALLVNLSDLGELSSEQKRLIAAQVVLTLRGVRTARVLLQEEGTELISSENDSNLRPADVASYEEGNKVSSDVDPLAVVDQRLVVFDEQAPPVPGDAGSGKFKITRAARSDQGERLAAVVRSGEGRVELRVGGYGGKLRALPVRGSFMSRPTWRNESEVWTVVDGERIVRASRDKNGYWSVSEVDSAEFAGDEKIQDLRVSRDGTRLAGVVDGRIVVAGIAGTGSEVMLQEPTPLVGRYSDSRITRVDWLSGKDLVAITDTDSLPVVRVSVDGFTWKPYNSSNLSPPLRRLTVGPGQKVVVADDAYLWQARDQEEVWEVLQDIPIGPESIPFYPG</sequence>
<dbReference type="InterPro" id="IPR059026">
    <property type="entry name" value="LpqB_N"/>
</dbReference>
<dbReference type="Pfam" id="PF10646">
    <property type="entry name" value="Germane"/>
    <property type="match status" value="1"/>
</dbReference>
<dbReference type="RefSeq" id="WP_106114465.1">
    <property type="nucleotide sequence ID" value="NZ_PVSR01000027.1"/>
</dbReference>
<evidence type="ECO:0000259" key="3">
    <source>
        <dbReference type="SMART" id="SM00909"/>
    </source>
</evidence>
<dbReference type="AlphaFoldDB" id="A0A2T0GUA1"/>
<evidence type="ECO:0000313" key="5">
    <source>
        <dbReference type="Proteomes" id="UP000239352"/>
    </source>
</evidence>
<organism evidence="4 5">
    <name type="scientific">Actinopolyspora mortivallis</name>
    <dbReference type="NCBI Taxonomy" id="33906"/>
    <lineage>
        <taxon>Bacteria</taxon>
        <taxon>Bacillati</taxon>
        <taxon>Actinomycetota</taxon>
        <taxon>Actinomycetes</taxon>
        <taxon>Actinopolysporales</taxon>
        <taxon>Actinopolysporaceae</taxon>
        <taxon>Actinopolyspora</taxon>
    </lineage>
</organism>
<feature type="region of interest" description="Disordered" evidence="1">
    <location>
        <begin position="30"/>
        <end position="53"/>
    </location>
</feature>
<gene>
    <name evidence="4" type="ORF">CEP50_14365</name>
</gene>
<feature type="domain" description="GerMN" evidence="3">
    <location>
        <begin position="206"/>
        <end position="294"/>
    </location>
</feature>
<dbReference type="InterPro" id="IPR018910">
    <property type="entry name" value="LpqB_C"/>
</dbReference>
<feature type="signal peptide" evidence="2">
    <location>
        <begin position="1"/>
        <end position="22"/>
    </location>
</feature>
<evidence type="ECO:0000256" key="1">
    <source>
        <dbReference type="SAM" id="MobiDB-lite"/>
    </source>
</evidence>
<comment type="caution">
    <text evidence="4">The sequence shown here is derived from an EMBL/GenBank/DDBJ whole genome shotgun (WGS) entry which is preliminary data.</text>
</comment>
<name>A0A2T0GUA1_ACTMO</name>